<comment type="caution">
    <text evidence="1">The sequence shown here is derived from an EMBL/GenBank/DDBJ whole genome shotgun (WGS) entry which is preliminary data.</text>
</comment>
<gene>
    <name evidence="1" type="ORF">EZS28_038470</name>
</gene>
<evidence type="ECO:0000313" key="1">
    <source>
        <dbReference type="EMBL" id="KAA6366003.1"/>
    </source>
</evidence>
<protein>
    <submittedName>
        <fullName evidence="1">Uncharacterized protein</fullName>
    </submittedName>
</protein>
<proteinExistence type="predicted"/>
<name>A0A5J4U758_9EUKA</name>
<accession>A0A5J4U758</accession>
<dbReference type="AlphaFoldDB" id="A0A5J4U758"/>
<evidence type="ECO:0000313" key="2">
    <source>
        <dbReference type="Proteomes" id="UP000324800"/>
    </source>
</evidence>
<organism evidence="1 2">
    <name type="scientific">Streblomastix strix</name>
    <dbReference type="NCBI Taxonomy" id="222440"/>
    <lineage>
        <taxon>Eukaryota</taxon>
        <taxon>Metamonada</taxon>
        <taxon>Preaxostyla</taxon>
        <taxon>Oxymonadida</taxon>
        <taxon>Streblomastigidae</taxon>
        <taxon>Streblomastix</taxon>
    </lineage>
</organism>
<dbReference type="EMBL" id="SNRW01019841">
    <property type="protein sequence ID" value="KAA6366003.1"/>
    <property type="molecule type" value="Genomic_DNA"/>
</dbReference>
<sequence length="429" mass="49619">MDDESLKKIFILKANAVISDRLGQCTTSAQRALLNIVEFAARRNIKMPLKVDLLTQQQETTLYEGMHESGLLLKVGELLVLKAGFQEKGYKLPFSELVEQLAWIYIMISKGNRIDQRIINIFNEVFIRKIDQFIIKLKEKGNDNQLEKEIQSMTKIFDDFQVFAPLGNLILYSEDAILQKFVSLIHINCAPELNCPHQIQLKKTPALSIFLNSLYLSFDLLSSGLIMLILLRSPDSLPHLASIINTFVSNEFPQLEENIVLFALKEIDYSICSYSNQNQIVSNIPNLIYSLIRLLEFKIKQKTGQDEDEEVAQNIRKMSLSCLKQIQMYEGEQTQEQLVHSRFGSTLARIDKENSELKAFTYENEYDEDYLSRFKRELQNGRQEVDQDLEDSGIIQQLFPARPDLAKELETQIEEEMQKMNVKEKEKDE</sequence>
<dbReference type="Proteomes" id="UP000324800">
    <property type="component" value="Unassembled WGS sequence"/>
</dbReference>
<reference evidence="1 2" key="1">
    <citation type="submission" date="2019-03" db="EMBL/GenBank/DDBJ databases">
        <title>Single cell metagenomics reveals metabolic interactions within the superorganism composed of flagellate Streblomastix strix and complex community of Bacteroidetes bacteria on its surface.</title>
        <authorList>
            <person name="Treitli S.C."/>
            <person name="Kolisko M."/>
            <person name="Husnik F."/>
            <person name="Keeling P."/>
            <person name="Hampl V."/>
        </authorList>
    </citation>
    <scope>NUCLEOTIDE SEQUENCE [LARGE SCALE GENOMIC DNA]</scope>
    <source>
        <strain evidence="1">ST1C</strain>
    </source>
</reference>